<gene>
    <name evidence="3" type="ORF">PCOR1329_LOCUS47527</name>
</gene>
<feature type="region of interest" description="Disordered" evidence="1">
    <location>
        <begin position="410"/>
        <end position="432"/>
    </location>
</feature>
<evidence type="ECO:0000259" key="2">
    <source>
        <dbReference type="SMART" id="SM00939"/>
    </source>
</evidence>
<dbReference type="InterPro" id="IPR013736">
    <property type="entry name" value="Xaa-Pro_dipept_C"/>
</dbReference>
<feature type="domain" description="Xaa-Pro dipeptidyl-peptidase C-terminal" evidence="2">
    <location>
        <begin position="125"/>
        <end position="394"/>
    </location>
</feature>
<evidence type="ECO:0000313" key="4">
    <source>
        <dbReference type="Proteomes" id="UP001189429"/>
    </source>
</evidence>
<dbReference type="EMBL" id="CAUYUJ010015726">
    <property type="protein sequence ID" value="CAK0857396.1"/>
    <property type="molecule type" value="Genomic_DNA"/>
</dbReference>
<reference evidence="3" key="1">
    <citation type="submission" date="2023-10" db="EMBL/GenBank/DDBJ databases">
        <authorList>
            <person name="Chen Y."/>
            <person name="Shah S."/>
            <person name="Dougan E. K."/>
            <person name="Thang M."/>
            <person name="Chan C."/>
        </authorList>
    </citation>
    <scope>NUCLEOTIDE SEQUENCE [LARGE SCALE GENOMIC DNA]</scope>
</reference>
<keyword evidence="4" id="KW-1185">Reference proteome</keyword>
<dbReference type="InterPro" id="IPR008979">
    <property type="entry name" value="Galactose-bd-like_sf"/>
</dbReference>
<name>A0ABN9UEV2_9DINO</name>
<dbReference type="SMART" id="SM00939">
    <property type="entry name" value="PepX_C"/>
    <property type="match status" value="1"/>
</dbReference>
<sequence length="432" mass="45681">MAVFFGMREWPGLWEASLRRPLTAMDEALWGRRNALWRAGIREQSPGGAFWRGGVDVQCDLAELGGQCPPLGIVAGWFDVFVRQALDDFQAAQAQVPGRAQLTVCGAGHLGLSMRYGQLVLHETLALYDECLRGMDRAVARSRLGLPDRRAVRLELVGAPAGQNWLECDAWPPEPAETMGWFVAGGSGHGQLALAEPPGEGSLEYVYDPGSPTPYEGGGWLNLRKEGQRDQSSLECRADVLVCSSPELEDSIDVVGEVRADTHLRLVLGRGVRFPGAPVRGASGVVAAVAAALALERSGGFTVHHGGAVQGPVWRLASGRRGGSQSGGGPGAHRVPLPARRAYPDTHLGICSAAHPRALRHPLSADDWLAGDGAVGPPARQRVHFGAGRPSALWLPLRGPSLVVAEGASRFDGPAPPGERSGVVALPGASWP</sequence>
<dbReference type="InterPro" id="IPR029058">
    <property type="entry name" value="AB_hydrolase_fold"/>
</dbReference>
<proteinExistence type="predicted"/>
<accession>A0ABN9UEV2</accession>
<protein>
    <recommendedName>
        <fullName evidence="2">Xaa-Pro dipeptidyl-peptidase C-terminal domain-containing protein</fullName>
    </recommendedName>
</protein>
<organism evidence="3 4">
    <name type="scientific">Prorocentrum cordatum</name>
    <dbReference type="NCBI Taxonomy" id="2364126"/>
    <lineage>
        <taxon>Eukaryota</taxon>
        <taxon>Sar</taxon>
        <taxon>Alveolata</taxon>
        <taxon>Dinophyceae</taxon>
        <taxon>Prorocentrales</taxon>
        <taxon>Prorocentraceae</taxon>
        <taxon>Prorocentrum</taxon>
    </lineage>
</organism>
<dbReference type="Gene3D" id="2.60.120.260">
    <property type="entry name" value="Galactose-binding domain-like"/>
    <property type="match status" value="1"/>
</dbReference>
<evidence type="ECO:0000256" key="1">
    <source>
        <dbReference type="SAM" id="MobiDB-lite"/>
    </source>
</evidence>
<dbReference type="Gene3D" id="3.40.50.1820">
    <property type="entry name" value="alpha/beta hydrolase"/>
    <property type="match status" value="1"/>
</dbReference>
<comment type="caution">
    <text evidence="3">The sequence shown here is derived from an EMBL/GenBank/DDBJ whole genome shotgun (WGS) entry which is preliminary data.</text>
</comment>
<dbReference type="Proteomes" id="UP001189429">
    <property type="component" value="Unassembled WGS sequence"/>
</dbReference>
<dbReference type="SUPFAM" id="SSF49785">
    <property type="entry name" value="Galactose-binding domain-like"/>
    <property type="match status" value="1"/>
</dbReference>
<evidence type="ECO:0000313" key="3">
    <source>
        <dbReference type="EMBL" id="CAK0857396.1"/>
    </source>
</evidence>